<dbReference type="KEGG" id="mng:MNEG_8825"/>
<protein>
    <submittedName>
        <fullName evidence="2">Uncharacterized protein</fullName>
    </submittedName>
</protein>
<feature type="region of interest" description="Disordered" evidence="1">
    <location>
        <begin position="193"/>
        <end position="226"/>
    </location>
</feature>
<gene>
    <name evidence="2" type="ORF">MNEG_8825</name>
</gene>
<organism evidence="2 3">
    <name type="scientific">Monoraphidium neglectum</name>
    <dbReference type="NCBI Taxonomy" id="145388"/>
    <lineage>
        <taxon>Eukaryota</taxon>
        <taxon>Viridiplantae</taxon>
        <taxon>Chlorophyta</taxon>
        <taxon>core chlorophytes</taxon>
        <taxon>Chlorophyceae</taxon>
        <taxon>CS clade</taxon>
        <taxon>Sphaeropleales</taxon>
        <taxon>Selenastraceae</taxon>
        <taxon>Monoraphidium</taxon>
    </lineage>
</organism>
<dbReference type="AlphaFoldDB" id="A0A0D2MYD2"/>
<evidence type="ECO:0000313" key="3">
    <source>
        <dbReference type="Proteomes" id="UP000054498"/>
    </source>
</evidence>
<evidence type="ECO:0000256" key="1">
    <source>
        <dbReference type="SAM" id="MobiDB-lite"/>
    </source>
</evidence>
<proteinExistence type="predicted"/>
<feature type="compositionally biased region" description="Polar residues" evidence="1">
    <location>
        <begin position="215"/>
        <end position="226"/>
    </location>
</feature>
<evidence type="ECO:0000313" key="2">
    <source>
        <dbReference type="EMBL" id="KIY99140.1"/>
    </source>
</evidence>
<keyword evidence="3" id="KW-1185">Reference proteome</keyword>
<sequence length="406" mass="40507">MELSRIRAAPRAPRTASRVPKAVLDRCAAALSEYRAHKAAVGAWLHAFPASNGGRRPGLLDAQATGDPVLASRFQQYLQVRQRLLAELPALRREYEGALDADARERRRGGGGAQRAAAGAAAGVPGANANAAVGRTPAQAAQQWSAAVQYRRSHPARPLGEPQQRGAAAAAAEVAAAPISIVGVAAPAAPRQRSAAEEASGAPGRELAQLAEKASSASASDPSTRMRSAALAALQYKQRAAGAGAGARAGAPSGGGGAASAVLQAPVPPRPKAGEPAVIAVVETAKFNPLVGRKARQLDADTRLDVVMSDGGAAVGPTAAPQLASQLVGVAAAPAHAPAQAQAETNETGGDGSALAPADAVSPAPGATRAQQAKPHPARPVRAAALSGTDCVPPLVMAPGAVPLPT</sequence>
<feature type="region of interest" description="Disordered" evidence="1">
    <location>
        <begin position="338"/>
        <end position="384"/>
    </location>
</feature>
<feature type="region of interest" description="Disordered" evidence="1">
    <location>
        <begin position="144"/>
        <end position="165"/>
    </location>
</feature>
<name>A0A0D2MYD2_9CHLO</name>
<reference evidence="2 3" key="1">
    <citation type="journal article" date="2013" name="BMC Genomics">
        <title>Reconstruction of the lipid metabolism for the microalga Monoraphidium neglectum from its genome sequence reveals characteristics suitable for biofuel production.</title>
        <authorList>
            <person name="Bogen C."/>
            <person name="Al-Dilaimi A."/>
            <person name="Albersmeier A."/>
            <person name="Wichmann J."/>
            <person name="Grundmann M."/>
            <person name="Rupp O."/>
            <person name="Lauersen K.J."/>
            <person name="Blifernez-Klassen O."/>
            <person name="Kalinowski J."/>
            <person name="Goesmann A."/>
            <person name="Mussgnug J.H."/>
            <person name="Kruse O."/>
        </authorList>
    </citation>
    <scope>NUCLEOTIDE SEQUENCE [LARGE SCALE GENOMIC DNA]</scope>
    <source>
        <strain evidence="2 3">SAG 48.87</strain>
    </source>
</reference>
<dbReference type="Proteomes" id="UP000054498">
    <property type="component" value="Unassembled WGS sequence"/>
</dbReference>
<dbReference type="RefSeq" id="XP_013898160.1">
    <property type="nucleotide sequence ID" value="XM_014042706.1"/>
</dbReference>
<dbReference type="EMBL" id="KK101941">
    <property type="protein sequence ID" value="KIY99140.1"/>
    <property type="molecule type" value="Genomic_DNA"/>
</dbReference>
<accession>A0A0D2MYD2</accession>
<dbReference type="GeneID" id="25741700"/>
<dbReference type="OrthoDB" id="10682320at2759"/>